<dbReference type="GO" id="GO:0043190">
    <property type="term" value="C:ATP-binding cassette (ABC) transporter complex"/>
    <property type="evidence" value="ECO:0007669"/>
    <property type="project" value="InterPro"/>
</dbReference>
<evidence type="ECO:0000256" key="2">
    <source>
        <dbReference type="ARBA" id="ARBA00022741"/>
    </source>
</evidence>
<dbReference type="Gene3D" id="3.40.50.300">
    <property type="entry name" value="P-loop containing nucleotide triphosphate hydrolases"/>
    <property type="match status" value="2"/>
</dbReference>
<dbReference type="SMART" id="SM00382">
    <property type="entry name" value="AAA"/>
    <property type="match status" value="1"/>
</dbReference>
<dbReference type="PANTHER" id="PTHR42781">
    <property type="entry name" value="SPERMIDINE/PUTRESCINE IMPORT ATP-BINDING PROTEIN POTA"/>
    <property type="match status" value="1"/>
</dbReference>
<dbReference type="AlphaFoldDB" id="A0A269TIC7"/>
<dbReference type="GO" id="GO:0022857">
    <property type="term" value="F:transmembrane transporter activity"/>
    <property type="evidence" value="ECO:0007669"/>
    <property type="project" value="InterPro"/>
</dbReference>
<evidence type="ECO:0000256" key="3">
    <source>
        <dbReference type="ARBA" id="ARBA00022840"/>
    </source>
</evidence>
<dbReference type="InterPro" id="IPR027417">
    <property type="entry name" value="P-loop_NTPase"/>
</dbReference>
<evidence type="ECO:0000313" key="7">
    <source>
        <dbReference type="EMBL" id="PAK21147.1"/>
    </source>
</evidence>
<reference evidence="8" key="1">
    <citation type="submission" date="2017-08" db="EMBL/GenBank/DDBJ databases">
        <authorList>
            <person name="Alvarez-Ponce D."/>
            <person name="Weitzman C.L."/>
            <person name="Tillett R.L."/>
            <person name="Sandmeier F.C."/>
            <person name="Tracy C.R."/>
        </authorList>
    </citation>
    <scope>NUCLEOTIDE SEQUENCE [LARGE SCALE GENOMIC DNA]</scope>
    <source>
        <strain evidence="8">723</strain>
    </source>
</reference>
<evidence type="ECO:0000256" key="5">
    <source>
        <dbReference type="SAM" id="MobiDB-lite"/>
    </source>
</evidence>
<keyword evidence="4" id="KW-0175">Coiled coil</keyword>
<dbReference type="SUPFAM" id="SSF50331">
    <property type="entry name" value="MOP-like"/>
    <property type="match status" value="1"/>
</dbReference>
<dbReference type="GO" id="GO:0016887">
    <property type="term" value="F:ATP hydrolysis activity"/>
    <property type="evidence" value="ECO:0007669"/>
    <property type="project" value="InterPro"/>
</dbReference>
<dbReference type="InterPro" id="IPR013611">
    <property type="entry name" value="Transp-assoc_OB_typ2"/>
</dbReference>
<keyword evidence="1" id="KW-0813">Transport</keyword>
<gene>
    <name evidence="7" type="ORF">CJJ23_03340</name>
</gene>
<dbReference type="Proteomes" id="UP000216943">
    <property type="component" value="Unassembled WGS sequence"/>
</dbReference>
<dbReference type="Pfam" id="PF00005">
    <property type="entry name" value="ABC_tran"/>
    <property type="match status" value="2"/>
</dbReference>
<evidence type="ECO:0000313" key="8">
    <source>
        <dbReference type="Proteomes" id="UP000216943"/>
    </source>
</evidence>
<keyword evidence="2" id="KW-0547">Nucleotide-binding</keyword>
<dbReference type="InterPro" id="IPR050093">
    <property type="entry name" value="ABC_SmlMolc_Importer"/>
</dbReference>
<dbReference type="InterPro" id="IPR003439">
    <property type="entry name" value="ABC_transporter-like_ATP-bd"/>
</dbReference>
<dbReference type="GO" id="GO:0005524">
    <property type="term" value="F:ATP binding"/>
    <property type="evidence" value="ECO:0007669"/>
    <property type="project" value="UniProtKB-KW"/>
</dbReference>
<dbReference type="Gene3D" id="2.40.50.100">
    <property type="match status" value="1"/>
</dbReference>
<accession>A0A269TIC7</accession>
<dbReference type="Pfam" id="PF08402">
    <property type="entry name" value="TOBE_2"/>
    <property type="match status" value="1"/>
</dbReference>
<name>A0A269TIC7_9BACT</name>
<feature type="domain" description="ABC transporter" evidence="6">
    <location>
        <begin position="46"/>
        <end position="408"/>
    </location>
</feature>
<feature type="region of interest" description="Disordered" evidence="5">
    <location>
        <begin position="1"/>
        <end position="20"/>
    </location>
</feature>
<comment type="caution">
    <text evidence="7">The sequence shown here is derived from an EMBL/GenBank/DDBJ whole genome shotgun (WGS) entry which is preliminary data.</text>
</comment>
<dbReference type="SUPFAM" id="SSF52540">
    <property type="entry name" value="P-loop containing nucleoside triphosphate hydrolases"/>
    <property type="match status" value="1"/>
</dbReference>
<dbReference type="PROSITE" id="PS00211">
    <property type="entry name" value="ABC_TRANSPORTER_1"/>
    <property type="match status" value="1"/>
</dbReference>
<dbReference type="InterPro" id="IPR003593">
    <property type="entry name" value="AAA+_ATPase"/>
</dbReference>
<keyword evidence="3" id="KW-0067">ATP-binding</keyword>
<dbReference type="OrthoDB" id="9802264at2"/>
<dbReference type="RefSeq" id="WP_095334946.1">
    <property type="nucleotide sequence ID" value="NZ_NQNY01000011.1"/>
</dbReference>
<protein>
    <recommendedName>
        <fullName evidence="6">ABC transporter domain-containing protein</fullName>
    </recommendedName>
</protein>
<evidence type="ECO:0000256" key="4">
    <source>
        <dbReference type="SAM" id="Coils"/>
    </source>
</evidence>
<evidence type="ECO:0000256" key="1">
    <source>
        <dbReference type="ARBA" id="ARBA00022448"/>
    </source>
</evidence>
<sequence length="532" mass="61049">MSQQAFFSEDPSPDEVTNETTYKNIKEKLEKKEQILAEKAKKLPIIELKNLEKNFGSKKVLKSVNAKIYEGEFITILGPSGSGKSTILSLLGGFEYPTRGEIIFQGHDVKDLSSYKRPTSTIFQDYALFPHLDVKGNVKYGLKLIRKPVAELVEKYKDVLKQNQKVWSQKADLEMDKLDKTQAEYRAQLSGRALTSEEKKTLQAEYQSQIKAATSEAEKKEIKRVFKEKEKDLRTSMSPSKRKKMQKWLDDSDFKYSYWENYVNLKTEQFTKSKTSRALTRKEIDERVQLMLSLVGLQDSADSNILALSGGMKQRVALARSLAISPKILLLDEPLSALDAKIRSQMQKLLVSLQEELGLTFIFVTHDQREALELSSRVIVVRDGRIEQFDHPEKIYDFPVNKWVANFIGESNFFDGVYQGDGFVSFLDKTFKTIHTDKEFNKGDKVDVLIRPEDIHLNKKQGLFKGKVVNWTYKGSYYITDVEINDRVLQTESTDFFDVDQDVYLTWDIDDMHLMAIEEGTSKTSEFSPASV</sequence>
<dbReference type="PANTHER" id="PTHR42781:SF4">
    <property type="entry name" value="SPERMIDINE_PUTRESCINE IMPORT ATP-BINDING PROTEIN POTA"/>
    <property type="match status" value="1"/>
</dbReference>
<dbReference type="InterPro" id="IPR017871">
    <property type="entry name" value="ABC_transporter-like_CS"/>
</dbReference>
<dbReference type="InterPro" id="IPR008995">
    <property type="entry name" value="Mo/tungstate-bd_C_term_dom"/>
</dbReference>
<dbReference type="EMBL" id="NQNY01000011">
    <property type="protein sequence ID" value="PAK21147.1"/>
    <property type="molecule type" value="Genomic_DNA"/>
</dbReference>
<organism evidence="7 8">
    <name type="scientific">Mycoplasmopsis agassizii</name>
    <dbReference type="NCBI Taxonomy" id="33922"/>
    <lineage>
        <taxon>Bacteria</taxon>
        <taxon>Bacillati</taxon>
        <taxon>Mycoplasmatota</taxon>
        <taxon>Mycoplasmoidales</taxon>
        <taxon>Metamycoplasmataceae</taxon>
        <taxon>Mycoplasmopsis</taxon>
    </lineage>
</organism>
<feature type="coiled-coil region" evidence="4">
    <location>
        <begin position="203"/>
        <end position="232"/>
    </location>
</feature>
<dbReference type="PROSITE" id="PS50893">
    <property type="entry name" value="ABC_TRANSPORTER_2"/>
    <property type="match status" value="1"/>
</dbReference>
<proteinExistence type="predicted"/>
<evidence type="ECO:0000259" key="6">
    <source>
        <dbReference type="PROSITE" id="PS50893"/>
    </source>
</evidence>